<dbReference type="AlphaFoldDB" id="A0A286GFJ9"/>
<evidence type="ECO:0000256" key="3">
    <source>
        <dbReference type="ARBA" id="ARBA00023082"/>
    </source>
</evidence>
<dbReference type="InterPro" id="IPR014284">
    <property type="entry name" value="RNA_pol_sigma-70_dom"/>
</dbReference>
<dbReference type="PANTHER" id="PTHR43133">
    <property type="entry name" value="RNA POLYMERASE ECF-TYPE SIGMA FACTO"/>
    <property type="match status" value="1"/>
</dbReference>
<dbReference type="SUPFAM" id="SSF88659">
    <property type="entry name" value="Sigma3 and sigma4 domains of RNA polymerase sigma factors"/>
    <property type="match status" value="1"/>
</dbReference>
<dbReference type="Gene3D" id="1.10.1740.10">
    <property type="match status" value="1"/>
</dbReference>
<reference evidence="9" key="1">
    <citation type="submission" date="2017-09" db="EMBL/GenBank/DDBJ databases">
        <authorList>
            <person name="Varghese N."/>
            <person name="Submissions S."/>
        </authorList>
    </citation>
    <scope>NUCLEOTIDE SEQUENCE [LARGE SCALE GENOMIC DNA]</scope>
    <source>
        <strain evidence="9">DSM 44270</strain>
    </source>
</reference>
<evidence type="ECO:0000313" key="8">
    <source>
        <dbReference type="EMBL" id="SOD94297.1"/>
    </source>
</evidence>
<dbReference type="InterPro" id="IPR039425">
    <property type="entry name" value="RNA_pol_sigma-70-like"/>
</dbReference>
<dbReference type="CDD" id="cd06171">
    <property type="entry name" value="Sigma70_r4"/>
    <property type="match status" value="1"/>
</dbReference>
<protein>
    <submittedName>
        <fullName evidence="8">RNA polymerase sigma-70 factor, ECF subfamily</fullName>
    </submittedName>
</protein>
<dbReference type="Pfam" id="PF08281">
    <property type="entry name" value="Sigma70_r4_2"/>
    <property type="match status" value="1"/>
</dbReference>
<dbReference type="RefSeq" id="WP_099459144.1">
    <property type="nucleotide sequence ID" value="NZ_OCNK01000001.1"/>
</dbReference>
<sequence length="269" mass="29289">MAQPLDAERFPAAAPPTASPVPSRRPSPRPRPTPGPSPAARPTPFPRASAEHLPAEPLNIAADVPDTIEEDVADEVAALEAGLAPAPDGVDVWGLVARAQEGDAEAFGLLYDHYVTTVHRYVYYRVGDRATAEDVTSETFVRALRRIDSLSFQGRDVGAWLVTIARNIIRDHVKSSRYRLEVTTADMRDADRATDGPEDAVVQHLTNRELLACVQQLGSEQQECIVLRFIHGLSVSETAEIMGKKDGAIKALQHRAVRRLAGLLPDGLR</sequence>
<name>A0A286GFJ9_9ACTN</name>
<keyword evidence="3" id="KW-0731">Sigma factor</keyword>
<gene>
    <name evidence="8" type="ORF">SAMN06272739_0687</name>
</gene>
<keyword evidence="9" id="KW-1185">Reference proteome</keyword>
<proteinExistence type="inferred from homology"/>
<evidence type="ECO:0000256" key="4">
    <source>
        <dbReference type="ARBA" id="ARBA00023163"/>
    </source>
</evidence>
<dbReference type="InterPro" id="IPR013324">
    <property type="entry name" value="RNA_pol_sigma_r3/r4-like"/>
</dbReference>
<dbReference type="NCBIfam" id="TIGR02937">
    <property type="entry name" value="sigma70-ECF"/>
    <property type="match status" value="1"/>
</dbReference>
<dbReference type="SUPFAM" id="SSF88946">
    <property type="entry name" value="Sigma2 domain of RNA polymerase sigma factors"/>
    <property type="match status" value="1"/>
</dbReference>
<evidence type="ECO:0000256" key="5">
    <source>
        <dbReference type="SAM" id="MobiDB-lite"/>
    </source>
</evidence>
<feature type="region of interest" description="Disordered" evidence="5">
    <location>
        <begin position="1"/>
        <end position="52"/>
    </location>
</feature>
<evidence type="ECO:0000313" key="9">
    <source>
        <dbReference type="Proteomes" id="UP000219482"/>
    </source>
</evidence>
<evidence type="ECO:0000259" key="6">
    <source>
        <dbReference type="Pfam" id="PF04542"/>
    </source>
</evidence>
<evidence type="ECO:0000256" key="2">
    <source>
        <dbReference type="ARBA" id="ARBA00023015"/>
    </source>
</evidence>
<dbReference type="InterPro" id="IPR036388">
    <property type="entry name" value="WH-like_DNA-bd_sf"/>
</dbReference>
<dbReference type="Gene3D" id="1.10.10.10">
    <property type="entry name" value="Winged helix-like DNA-binding domain superfamily/Winged helix DNA-binding domain"/>
    <property type="match status" value="1"/>
</dbReference>
<dbReference type="InterPro" id="IPR007627">
    <property type="entry name" value="RNA_pol_sigma70_r2"/>
</dbReference>
<accession>A0A286GFJ9</accession>
<dbReference type="EMBL" id="OCNK01000001">
    <property type="protein sequence ID" value="SOD94297.1"/>
    <property type="molecule type" value="Genomic_DNA"/>
</dbReference>
<keyword evidence="4" id="KW-0804">Transcription</keyword>
<dbReference type="GO" id="GO:0003677">
    <property type="term" value="F:DNA binding"/>
    <property type="evidence" value="ECO:0007669"/>
    <property type="project" value="InterPro"/>
</dbReference>
<organism evidence="8 9">
    <name type="scientific">Blastococcus haudaquaticus</name>
    <dbReference type="NCBI Taxonomy" id="1938745"/>
    <lineage>
        <taxon>Bacteria</taxon>
        <taxon>Bacillati</taxon>
        <taxon>Actinomycetota</taxon>
        <taxon>Actinomycetes</taxon>
        <taxon>Geodermatophilales</taxon>
        <taxon>Geodermatophilaceae</taxon>
        <taxon>Blastococcus</taxon>
    </lineage>
</organism>
<evidence type="ECO:0000259" key="7">
    <source>
        <dbReference type="Pfam" id="PF08281"/>
    </source>
</evidence>
<dbReference type="InterPro" id="IPR013249">
    <property type="entry name" value="RNA_pol_sigma70_r4_t2"/>
</dbReference>
<feature type="domain" description="RNA polymerase sigma factor 70 region 4 type 2" evidence="7">
    <location>
        <begin position="208"/>
        <end position="260"/>
    </location>
</feature>
<dbReference type="GO" id="GO:0016987">
    <property type="term" value="F:sigma factor activity"/>
    <property type="evidence" value="ECO:0007669"/>
    <property type="project" value="UniProtKB-KW"/>
</dbReference>
<dbReference type="Pfam" id="PF04542">
    <property type="entry name" value="Sigma70_r2"/>
    <property type="match status" value="1"/>
</dbReference>
<keyword evidence="2" id="KW-0805">Transcription regulation</keyword>
<feature type="domain" description="RNA polymerase sigma-70 region 2" evidence="6">
    <location>
        <begin position="110"/>
        <end position="177"/>
    </location>
</feature>
<dbReference type="OrthoDB" id="261230at2"/>
<feature type="compositionally biased region" description="Pro residues" evidence="5">
    <location>
        <begin position="13"/>
        <end position="45"/>
    </location>
</feature>
<dbReference type="PANTHER" id="PTHR43133:SF57">
    <property type="entry name" value="RNA POLYMERASE SIGMA-70 FACTOR"/>
    <property type="match status" value="1"/>
</dbReference>
<dbReference type="Proteomes" id="UP000219482">
    <property type="component" value="Unassembled WGS sequence"/>
</dbReference>
<dbReference type="GO" id="GO:0006352">
    <property type="term" value="P:DNA-templated transcription initiation"/>
    <property type="evidence" value="ECO:0007669"/>
    <property type="project" value="InterPro"/>
</dbReference>
<comment type="similarity">
    <text evidence="1">Belongs to the sigma-70 factor family. ECF subfamily.</text>
</comment>
<dbReference type="InterPro" id="IPR013325">
    <property type="entry name" value="RNA_pol_sigma_r2"/>
</dbReference>
<evidence type="ECO:0000256" key="1">
    <source>
        <dbReference type="ARBA" id="ARBA00010641"/>
    </source>
</evidence>